<proteinExistence type="predicted"/>
<gene>
    <name evidence="2" type="ORF">CGZ94_08300</name>
</gene>
<evidence type="ECO:0000313" key="3">
    <source>
        <dbReference type="Proteomes" id="UP000215896"/>
    </source>
</evidence>
<evidence type="ECO:0000313" key="2">
    <source>
        <dbReference type="EMBL" id="OYO14575.1"/>
    </source>
</evidence>
<reference evidence="2 3" key="1">
    <citation type="submission" date="2017-07" db="EMBL/GenBank/DDBJ databases">
        <title>Draft whole genome sequences of clinical Proprionibacteriaceae strains.</title>
        <authorList>
            <person name="Bernier A.-M."/>
            <person name="Bernard K."/>
            <person name="Domingo M.-C."/>
        </authorList>
    </citation>
    <scope>NUCLEOTIDE SEQUENCE [LARGE SCALE GENOMIC DNA]</scope>
    <source>
        <strain evidence="2 3">NML 030167</strain>
    </source>
</reference>
<keyword evidence="1" id="KW-0812">Transmembrane</keyword>
<sequence>MGRPGPLTPGAIVDKNLTDWLGAHPWSWWLTLVLLCLAVELLERRWYAVACAMGAGVAAVIAWVAPTQFWFQAGFGAAAALAGVLVVSRLPAGPAAPARRRQ</sequence>
<keyword evidence="1" id="KW-1133">Transmembrane helix</keyword>
<feature type="transmembrane region" description="Helical" evidence="1">
    <location>
        <begin position="71"/>
        <end position="92"/>
    </location>
</feature>
<feature type="transmembrane region" description="Helical" evidence="1">
    <location>
        <begin position="20"/>
        <end position="39"/>
    </location>
</feature>
<organism evidence="2 3">
    <name type="scientific">Enemella evansiae</name>
    <dbReference type="NCBI Taxonomy" id="2016499"/>
    <lineage>
        <taxon>Bacteria</taxon>
        <taxon>Bacillati</taxon>
        <taxon>Actinomycetota</taxon>
        <taxon>Actinomycetes</taxon>
        <taxon>Propionibacteriales</taxon>
        <taxon>Propionibacteriaceae</taxon>
        <taxon>Enemella</taxon>
    </lineage>
</organism>
<dbReference type="AlphaFoldDB" id="A0A255GFG8"/>
<dbReference type="Proteomes" id="UP000215896">
    <property type="component" value="Unassembled WGS sequence"/>
</dbReference>
<keyword evidence="1" id="KW-0472">Membrane</keyword>
<protein>
    <submittedName>
        <fullName evidence="2">Uncharacterized protein</fullName>
    </submittedName>
</protein>
<name>A0A255GFG8_9ACTN</name>
<comment type="caution">
    <text evidence="2">The sequence shown here is derived from an EMBL/GenBank/DDBJ whole genome shotgun (WGS) entry which is preliminary data.</text>
</comment>
<dbReference type="EMBL" id="NMVO01000012">
    <property type="protein sequence ID" value="OYO14575.1"/>
    <property type="molecule type" value="Genomic_DNA"/>
</dbReference>
<keyword evidence="3" id="KW-1185">Reference proteome</keyword>
<evidence type="ECO:0000256" key="1">
    <source>
        <dbReference type="SAM" id="Phobius"/>
    </source>
</evidence>
<accession>A0A255GFG8</accession>
<feature type="transmembrane region" description="Helical" evidence="1">
    <location>
        <begin position="46"/>
        <end position="65"/>
    </location>
</feature>